<dbReference type="Proteomes" id="UP000002630">
    <property type="component" value="Linkage Group LG25"/>
</dbReference>
<dbReference type="InterPro" id="IPR015422">
    <property type="entry name" value="PyrdxlP-dep_Trfase_small"/>
</dbReference>
<feature type="domain" description="Aminotransferase class I/classII large" evidence="8">
    <location>
        <begin position="96"/>
        <end position="456"/>
    </location>
</feature>
<dbReference type="CDD" id="cd06454">
    <property type="entry name" value="KBL_like"/>
    <property type="match status" value="1"/>
</dbReference>
<dbReference type="GO" id="GO:0017059">
    <property type="term" value="C:serine palmitoyltransferase complex"/>
    <property type="evidence" value="ECO:0007669"/>
    <property type="project" value="TreeGrafter"/>
</dbReference>
<evidence type="ECO:0000256" key="2">
    <source>
        <dbReference type="ARBA" id="ARBA00008392"/>
    </source>
</evidence>
<name>D8LL73_ECTSI</name>
<accession>D8LL73</accession>
<gene>
    <name evidence="9" type="primary">SPT</name>
    <name evidence="9" type="ORF">Esi_0340_0013</name>
</gene>
<dbReference type="GO" id="GO:0004758">
    <property type="term" value="F:serine C-palmitoyltransferase activity"/>
    <property type="evidence" value="ECO:0007669"/>
    <property type="project" value="UniProtKB-EC"/>
</dbReference>
<dbReference type="OMA" id="QPRANGC"/>
<keyword evidence="5 7" id="KW-0663">Pyridoxal phosphate</keyword>
<dbReference type="InterPro" id="IPR004839">
    <property type="entry name" value="Aminotransferase_I/II_large"/>
</dbReference>
<dbReference type="PROSITE" id="PS00599">
    <property type="entry name" value="AA_TRANSFER_CLASS_2"/>
    <property type="match status" value="1"/>
</dbReference>
<dbReference type="InterPro" id="IPR001917">
    <property type="entry name" value="Aminotrans_II_pyridoxalP_BS"/>
</dbReference>
<dbReference type="GO" id="GO:0016020">
    <property type="term" value="C:membrane"/>
    <property type="evidence" value="ECO:0007669"/>
    <property type="project" value="GOC"/>
</dbReference>
<sequence>MTTYFTFIAVICMGHLRDFVGKVFRRSRYLDDFQAKEGYAPLFKSFENFFTRRLYHRIQHCWNRPVCSSPGAHIEVIERESKDGMKTLQRTDRTKRMLNLGSYNYLGFADDWGATCRSGVMPVLDTLPVACSINRKDFGTTSSHVELEQLVARFLGKEDCVVFNMGYGTNATTIPALCSAGTLVVSDCLNHMSIVSGCRAAGAHIRVFKHNDAEDLESVLREAIVMGMPRTRRPWKKVLVVVEGIYSMEGEVADLAPIVKVAKKHKAYVYLDEAHSIGALGKTGRGACEYCGVDTKDVDVMMGTFTKSFGGMGGYIAGSKELINHLRTRCAGIVYHNALSPVVAAQVVTALRIIMGEDGTDIGATKLRALRENSNFVRRKLEDMGMHVLGDYNSPVIPALIYVPAKLSAFSKDCYDRGMAVVVVGFPATPLLAGRTRICISAGHSREDLEYAVEKLDEVAEKCFLRYGRNAMGS</sequence>
<dbReference type="Gene3D" id="3.90.1150.10">
    <property type="entry name" value="Aspartate Aminotransferase, domain 1"/>
    <property type="match status" value="1"/>
</dbReference>
<dbReference type="InterPro" id="IPR015421">
    <property type="entry name" value="PyrdxlP-dep_Trfase_major"/>
</dbReference>
<dbReference type="Pfam" id="PF00155">
    <property type="entry name" value="Aminotran_1_2"/>
    <property type="match status" value="1"/>
</dbReference>
<dbReference type="EMBL" id="FN648532">
    <property type="protein sequence ID" value="CBN76133.1"/>
    <property type="molecule type" value="Genomic_DNA"/>
</dbReference>
<evidence type="ECO:0000256" key="5">
    <source>
        <dbReference type="ARBA" id="ARBA00022898"/>
    </source>
</evidence>
<dbReference type="GO" id="GO:0046512">
    <property type="term" value="P:sphingosine biosynthetic process"/>
    <property type="evidence" value="ECO:0007669"/>
    <property type="project" value="TreeGrafter"/>
</dbReference>
<keyword evidence="9" id="KW-0012">Acyltransferase</keyword>
<comment type="similarity">
    <text evidence="2 7">Belongs to the class-II pyridoxal-phosphate-dependent aminotransferase family.</text>
</comment>
<dbReference type="GO" id="GO:0046513">
    <property type="term" value="P:ceramide biosynthetic process"/>
    <property type="evidence" value="ECO:0007669"/>
    <property type="project" value="TreeGrafter"/>
</dbReference>
<evidence type="ECO:0000313" key="10">
    <source>
        <dbReference type="Proteomes" id="UP000002630"/>
    </source>
</evidence>
<keyword evidence="10" id="KW-1185">Reference proteome</keyword>
<keyword evidence="4 9" id="KW-0808">Transferase</keyword>
<dbReference type="PANTHER" id="PTHR13693:SF3">
    <property type="entry name" value="LD36009P"/>
    <property type="match status" value="1"/>
</dbReference>
<evidence type="ECO:0000256" key="7">
    <source>
        <dbReference type="RuleBase" id="RU003693"/>
    </source>
</evidence>
<evidence type="ECO:0000259" key="8">
    <source>
        <dbReference type="Pfam" id="PF00155"/>
    </source>
</evidence>
<evidence type="ECO:0000256" key="1">
    <source>
        <dbReference type="ARBA" id="ARBA00001933"/>
    </source>
</evidence>
<dbReference type="STRING" id="2880.D8LL73"/>
<evidence type="ECO:0000256" key="3">
    <source>
        <dbReference type="ARBA" id="ARBA00013220"/>
    </source>
</evidence>
<evidence type="ECO:0000256" key="6">
    <source>
        <dbReference type="ARBA" id="ARBA00048528"/>
    </source>
</evidence>
<dbReference type="OrthoDB" id="65434at2759"/>
<dbReference type="InterPro" id="IPR015424">
    <property type="entry name" value="PyrdxlP-dep_Trfase"/>
</dbReference>
<dbReference type="PANTHER" id="PTHR13693">
    <property type="entry name" value="CLASS II AMINOTRANSFERASE/8-AMINO-7-OXONONANOATE SYNTHASE"/>
    <property type="match status" value="1"/>
</dbReference>
<dbReference type="InParanoid" id="D8LL73"/>
<dbReference type="SUPFAM" id="SSF53383">
    <property type="entry name" value="PLP-dependent transferases"/>
    <property type="match status" value="1"/>
</dbReference>
<comment type="cofactor">
    <cofactor evidence="1 7">
        <name>pyridoxal 5'-phosphate</name>
        <dbReference type="ChEBI" id="CHEBI:597326"/>
    </cofactor>
</comment>
<proteinExistence type="inferred from homology"/>
<reference evidence="9 10" key="1">
    <citation type="journal article" date="2010" name="Nature">
        <title>The Ectocarpus genome and the independent evolution of multicellularity in brown algae.</title>
        <authorList>
            <person name="Cock J.M."/>
            <person name="Sterck L."/>
            <person name="Rouze P."/>
            <person name="Scornet D."/>
            <person name="Allen A.E."/>
            <person name="Amoutzias G."/>
            <person name="Anthouard V."/>
            <person name="Artiguenave F."/>
            <person name="Aury J.M."/>
            <person name="Badger J.H."/>
            <person name="Beszteri B."/>
            <person name="Billiau K."/>
            <person name="Bonnet E."/>
            <person name="Bothwell J.H."/>
            <person name="Bowler C."/>
            <person name="Boyen C."/>
            <person name="Brownlee C."/>
            <person name="Carrano C.J."/>
            <person name="Charrier B."/>
            <person name="Cho G.Y."/>
            <person name="Coelho S.M."/>
            <person name="Collen J."/>
            <person name="Corre E."/>
            <person name="Da Silva C."/>
            <person name="Delage L."/>
            <person name="Delaroque N."/>
            <person name="Dittami S.M."/>
            <person name="Doulbeau S."/>
            <person name="Elias M."/>
            <person name="Farnham G."/>
            <person name="Gachon C.M."/>
            <person name="Gschloessl B."/>
            <person name="Heesch S."/>
            <person name="Jabbari K."/>
            <person name="Jubin C."/>
            <person name="Kawai H."/>
            <person name="Kimura K."/>
            <person name="Kloareg B."/>
            <person name="Kupper F.C."/>
            <person name="Lang D."/>
            <person name="Le Bail A."/>
            <person name="Leblanc C."/>
            <person name="Lerouge P."/>
            <person name="Lohr M."/>
            <person name="Lopez P.J."/>
            <person name="Martens C."/>
            <person name="Maumus F."/>
            <person name="Michel G."/>
            <person name="Miranda-Saavedra D."/>
            <person name="Morales J."/>
            <person name="Moreau H."/>
            <person name="Motomura T."/>
            <person name="Nagasato C."/>
            <person name="Napoli C.A."/>
            <person name="Nelson D.R."/>
            <person name="Nyvall-Collen P."/>
            <person name="Peters A.F."/>
            <person name="Pommier C."/>
            <person name="Potin P."/>
            <person name="Poulain J."/>
            <person name="Quesneville H."/>
            <person name="Read B."/>
            <person name="Rensing S.A."/>
            <person name="Ritter A."/>
            <person name="Rousvoal S."/>
            <person name="Samanta M."/>
            <person name="Samson G."/>
            <person name="Schroeder D.C."/>
            <person name="Segurens B."/>
            <person name="Strittmatter M."/>
            <person name="Tonon T."/>
            <person name="Tregear J.W."/>
            <person name="Valentin K."/>
            <person name="von Dassow P."/>
            <person name="Yamagishi T."/>
            <person name="Van de Peer Y."/>
            <person name="Wincker P."/>
        </authorList>
    </citation>
    <scope>NUCLEOTIDE SEQUENCE [LARGE SCALE GENOMIC DNA]</scope>
    <source>
        <strain evidence="10">Ec32 / CCAP1310/4</strain>
    </source>
</reference>
<comment type="catalytic activity">
    <reaction evidence="6">
        <text>L-serine + hexadecanoyl-CoA + H(+) = 3-oxosphinganine + CO2 + CoA</text>
        <dbReference type="Rhea" id="RHEA:14761"/>
        <dbReference type="ChEBI" id="CHEBI:15378"/>
        <dbReference type="ChEBI" id="CHEBI:16526"/>
        <dbReference type="ChEBI" id="CHEBI:33384"/>
        <dbReference type="ChEBI" id="CHEBI:57287"/>
        <dbReference type="ChEBI" id="CHEBI:57379"/>
        <dbReference type="ChEBI" id="CHEBI:58299"/>
        <dbReference type="EC" id="2.3.1.50"/>
    </reaction>
</comment>
<dbReference type="EMBL" id="FN649750">
    <property type="protein sequence ID" value="CBN76133.1"/>
    <property type="molecule type" value="Genomic_DNA"/>
</dbReference>
<dbReference type="EC" id="2.3.1.50" evidence="3"/>
<organism evidence="9 10">
    <name type="scientific">Ectocarpus siliculosus</name>
    <name type="common">Brown alga</name>
    <name type="synonym">Conferva siliculosa</name>
    <dbReference type="NCBI Taxonomy" id="2880"/>
    <lineage>
        <taxon>Eukaryota</taxon>
        <taxon>Sar</taxon>
        <taxon>Stramenopiles</taxon>
        <taxon>Ochrophyta</taxon>
        <taxon>PX clade</taxon>
        <taxon>Phaeophyceae</taxon>
        <taxon>Ectocarpales</taxon>
        <taxon>Ectocarpaceae</taxon>
        <taxon>Ectocarpus</taxon>
    </lineage>
</organism>
<evidence type="ECO:0000313" key="9">
    <source>
        <dbReference type="EMBL" id="CBN76133.1"/>
    </source>
</evidence>
<dbReference type="AlphaFoldDB" id="D8LL73"/>
<evidence type="ECO:0000256" key="4">
    <source>
        <dbReference type="ARBA" id="ARBA00022679"/>
    </source>
</evidence>
<dbReference type="Gene3D" id="3.40.640.10">
    <property type="entry name" value="Type I PLP-dependent aspartate aminotransferase-like (Major domain)"/>
    <property type="match status" value="1"/>
</dbReference>
<protein>
    <recommendedName>
        <fullName evidence="3">serine C-palmitoyltransferase</fullName>
        <ecNumber evidence="3">2.3.1.50</ecNumber>
    </recommendedName>
</protein>
<dbReference type="FunCoup" id="D8LL73">
    <property type="interactions" value="7"/>
</dbReference>
<dbReference type="eggNOG" id="KOG1357">
    <property type="taxonomic scope" value="Eukaryota"/>
</dbReference>
<dbReference type="GO" id="GO:0030170">
    <property type="term" value="F:pyridoxal phosphate binding"/>
    <property type="evidence" value="ECO:0007669"/>
    <property type="project" value="InterPro"/>
</dbReference>
<dbReference type="InterPro" id="IPR050087">
    <property type="entry name" value="AON_synthase_class-II"/>
</dbReference>